<dbReference type="Proteomes" id="UP000049983">
    <property type="component" value="Unassembled WGS sequence"/>
</dbReference>
<sequence length="65" mass="7669">MKIKEASMKVELIIFAICWIFYIVIYLTYNGDSRYVSKILICCIAFTFYIMASYGRRLLNILISK</sequence>
<keyword evidence="1" id="KW-0812">Transmembrane</keyword>
<dbReference type="EMBL" id="CXWC01000001">
    <property type="protein sequence ID" value="CTQ63633.1"/>
    <property type="molecule type" value="Genomic_DNA"/>
</dbReference>
<evidence type="ECO:0000313" key="3">
    <source>
        <dbReference type="Proteomes" id="UP000049983"/>
    </source>
</evidence>
<reference evidence="3" key="1">
    <citation type="submission" date="2015-07" db="EMBL/GenBank/DDBJ databases">
        <authorList>
            <person name="Rodrigo-Torres Lidia"/>
            <person name="Arahal R.David."/>
        </authorList>
    </citation>
    <scope>NUCLEOTIDE SEQUENCE [LARGE SCALE GENOMIC DNA]</scope>
    <source>
        <strain evidence="3">CECT 5096</strain>
    </source>
</reference>
<proteinExistence type="predicted"/>
<evidence type="ECO:0000313" key="2">
    <source>
        <dbReference type="EMBL" id="CTQ63633.1"/>
    </source>
</evidence>
<feature type="transmembrane region" description="Helical" evidence="1">
    <location>
        <begin position="35"/>
        <end position="55"/>
    </location>
</feature>
<accession>A0A0M6Z906</accession>
<keyword evidence="1" id="KW-1133">Transmembrane helix</keyword>
<name>A0A0M6Z906_9HYPH</name>
<protein>
    <submittedName>
        <fullName evidence="2">Uncharacterized protein</fullName>
    </submittedName>
</protein>
<keyword evidence="1" id="KW-0472">Membrane</keyword>
<keyword evidence="3" id="KW-1185">Reference proteome</keyword>
<dbReference type="AlphaFoldDB" id="A0A0M6Z906"/>
<organism evidence="2 3">
    <name type="scientific">Roseibium album</name>
    <dbReference type="NCBI Taxonomy" id="311410"/>
    <lineage>
        <taxon>Bacteria</taxon>
        <taxon>Pseudomonadati</taxon>
        <taxon>Pseudomonadota</taxon>
        <taxon>Alphaproteobacteria</taxon>
        <taxon>Hyphomicrobiales</taxon>
        <taxon>Stappiaceae</taxon>
        <taxon>Roseibium</taxon>
    </lineage>
</organism>
<gene>
    <name evidence="2" type="ORF">LA5096_00081</name>
</gene>
<feature type="transmembrane region" description="Helical" evidence="1">
    <location>
        <begin position="12"/>
        <end position="29"/>
    </location>
</feature>
<evidence type="ECO:0000256" key="1">
    <source>
        <dbReference type="SAM" id="Phobius"/>
    </source>
</evidence>